<evidence type="ECO:0000256" key="6">
    <source>
        <dbReference type="ARBA" id="ARBA00022989"/>
    </source>
</evidence>
<dbReference type="Proteomes" id="UP001597197">
    <property type="component" value="Unassembled WGS sequence"/>
</dbReference>
<dbReference type="NCBIfam" id="NF046081">
    <property type="entry name" value="exosort_XrtX"/>
    <property type="match status" value="1"/>
</dbReference>
<dbReference type="NCBIfam" id="NF046082">
    <property type="entry name" value="assoc_w_XrtX"/>
    <property type="match status" value="1"/>
</dbReference>
<accession>A0ABW4QY70</accession>
<sequence>MATPSTATLASSAGAEPGTRQFWRFGLVSCGVLLLWAVGSAYGLGVDSPLDYLLCRQLAAGSVWGLQALGWQAGVAAANPNLLLLNGQPTVVVGAACDGLVLYVLLVGFVLAYPGPGQRRLWFIPMGIAGLWLLNVIRIIALALNHRYSPETFEFDHHYAFSAVAYAALGGLWLLWTRQSAPAPAVAERPAAARGAAVAPPAAGSWLTTRAGVGLALLGVLVLVSVFQSNVVAALSRGWAAGLAAGPAWLHQVPGAVASDVPSSVSHLALPVGAAFFGLFLGLSLLSLRLLLPGRAWRLVWRCYAGIGLACLLLLALGRSGGGPGTYRLGRLLLDFLASLLPVAGLLVLLWRPKATAEAAASLAE</sequence>
<protein>
    <submittedName>
        <fullName evidence="9">Exosortase X</fullName>
        <ecNumber evidence="9">3.4.22.-</ecNumber>
    </submittedName>
</protein>
<feature type="transmembrane region" description="Helical" evidence="8">
    <location>
        <begin position="299"/>
        <end position="317"/>
    </location>
</feature>
<feature type="transmembrane region" description="Helical" evidence="8">
    <location>
        <begin position="90"/>
        <end position="114"/>
    </location>
</feature>
<keyword evidence="6 8" id="KW-1133">Transmembrane helix</keyword>
<feature type="transmembrane region" description="Helical" evidence="8">
    <location>
        <begin position="157"/>
        <end position="176"/>
    </location>
</feature>
<dbReference type="RefSeq" id="WP_382315299.1">
    <property type="nucleotide sequence ID" value="NZ_JBHUFD010000005.1"/>
</dbReference>
<keyword evidence="3" id="KW-0645">Protease</keyword>
<feature type="transmembrane region" description="Helical" evidence="8">
    <location>
        <begin position="268"/>
        <end position="292"/>
    </location>
</feature>
<dbReference type="NCBIfam" id="TIGR04178">
    <property type="entry name" value="exo_archaeo"/>
    <property type="match status" value="1"/>
</dbReference>
<dbReference type="GO" id="GO:0016787">
    <property type="term" value="F:hydrolase activity"/>
    <property type="evidence" value="ECO:0007669"/>
    <property type="project" value="UniProtKB-KW"/>
</dbReference>
<evidence type="ECO:0000256" key="7">
    <source>
        <dbReference type="ARBA" id="ARBA00023136"/>
    </source>
</evidence>
<feature type="transmembrane region" description="Helical" evidence="8">
    <location>
        <begin position="215"/>
        <end position="235"/>
    </location>
</feature>
<dbReference type="EC" id="3.4.22.-" evidence="9"/>
<gene>
    <name evidence="9" type="primary">xrtX</name>
    <name evidence="9" type="ORF">ACFSDX_16030</name>
</gene>
<proteinExistence type="predicted"/>
<feature type="transmembrane region" description="Helical" evidence="8">
    <location>
        <begin position="25"/>
        <end position="46"/>
    </location>
</feature>
<feature type="transmembrane region" description="Helical" evidence="8">
    <location>
        <begin position="329"/>
        <end position="351"/>
    </location>
</feature>
<name>A0ABW4QY70_9BACT</name>
<comment type="caution">
    <text evidence="9">The sequence shown here is derived from an EMBL/GenBank/DDBJ whole genome shotgun (WGS) entry which is preliminary data.</text>
</comment>
<keyword evidence="2" id="KW-1003">Cell membrane</keyword>
<dbReference type="InterPro" id="IPR026392">
    <property type="entry name" value="Exo/Archaeosortase_dom"/>
</dbReference>
<evidence type="ECO:0000256" key="8">
    <source>
        <dbReference type="SAM" id="Phobius"/>
    </source>
</evidence>
<evidence type="ECO:0000256" key="1">
    <source>
        <dbReference type="ARBA" id="ARBA00004651"/>
    </source>
</evidence>
<evidence type="ECO:0000256" key="5">
    <source>
        <dbReference type="ARBA" id="ARBA00022801"/>
    </source>
</evidence>
<comment type="subcellular location">
    <subcellularLocation>
        <location evidence="1">Cell membrane</location>
        <topology evidence="1">Multi-pass membrane protein</topology>
    </subcellularLocation>
</comment>
<evidence type="ECO:0000313" key="10">
    <source>
        <dbReference type="Proteomes" id="UP001597197"/>
    </source>
</evidence>
<evidence type="ECO:0000256" key="3">
    <source>
        <dbReference type="ARBA" id="ARBA00022670"/>
    </source>
</evidence>
<dbReference type="EMBL" id="JBHUFD010000005">
    <property type="protein sequence ID" value="MFD1873955.1"/>
    <property type="molecule type" value="Genomic_DNA"/>
</dbReference>
<keyword evidence="10" id="KW-1185">Reference proteome</keyword>
<keyword evidence="4 8" id="KW-0812">Transmembrane</keyword>
<evidence type="ECO:0000313" key="9">
    <source>
        <dbReference type="EMBL" id="MFD1873955.1"/>
    </source>
</evidence>
<feature type="transmembrane region" description="Helical" evidence="8">
    <location>
        <begin position="121"/>
        <end position="145"/>
    </location>
</feature>
<evidence type="ECO:0000256" key="2">
    <source>
        <dbReference type="ARBA" id="ARBA00022475"/>
    </source>
</evidence>
<keyword evidence="7 8" id="KW-0472">Membrane</keyword>
<organism evidence="9 10">
    <name type="scientific">Hymenobacter bucti</name>
    <dbReference type="NCBI Taxonomy" id="1844114"/>
    <lineage>
        <taxon>Bacteria</taxon>
        <taxon>Pseudomonadati</taxon>
        <taxon>Bacteroidota</taxon>
        <taxon>Cytophagia</taxon>
        <taxon>Cytophagales</taxon>
        <taxon>Hymenobacteraceae</taxon>
        <taxon>Hymenobacter</taxon>
    </lineage>
</organism>
<reference evidence="10" key="1">
    <citation type="journal article" date="2019" name="Int. J. Syst. Evol. Microbiol.">
        <title>The Global Catalogue of Microorganisms (GCM) 10K type strain sequencing project: providing services to taxonomists for standard genome sequencing and annotation.</title>
        <authorList>
            <consortium name="The Broad Institute Genomics Platform"/>
            <consortium name="The Broad Institute Genome Sequencing Center for Infectious Disease"/>
            <person name="Wu L."/>
            <person name="Ma J."/>
        </authorList>
    </citation>
    <scope>NUCLEOTIDE SEQUENCE [LARGE SCALE GENOMIC DNA]</scope>
    <source>
        <strain evidence="10">CGMCC 1.15795</strain>
    </source>
</reference>
<evidence type="ECO:0000256" key="4">
    <source>
        <dbReference type="ARBA" id="ARBA00022692"/>
    </source>
</evidence>
<keyword evidence="5 9" id="KW-0378">Hydrolase</keyword>